<evidence type="ECO:0000256" key="1">
    <source>
        <dbReference type="SAM" id="MobiDB-lite"/>
    </source>
</evidence>
<gene>
    <name evidence="2" type="ORF">METZ01_LOCUS191190</name>
</gene>
<organism evidence="2">
    <name type="scientific">marine metagenome</name>
    <dbReference type="NCBI Taxonomy" id="408172"/>
    <lineage>
        <taxon>unclassified sequences</taxon>
        <taxon>metagenomes</taxon>
        <taxon>ecological metagenomes</taxon>
    </lineage>
</organism>
<feature type="compositionally biased region" description="Basic and acidic residues" evidence="1">
    <location>
        <begin position="23"/>
        <end position="38"/>
    </location>
</feature>
<feature type="region of interest" description="Disordered" evidence="1">
    <location>
        <begin position="1"/>
        <end position="38"/>
    </location>
</feature>
<accession>A0A382DIN4</accession>
<dbReference type="EMBL" id="UINC01039609">
    <property type="protein sequence ID" value="SVB38336.1"/>
    <property type="molecule type" value="Genomic_DNA"/>
</dbReference>
<protein>
    <submittedName>
        <fullName evidence="2">Uncharacterized protein</fullName>
    </submittedName>
</protein>
<reference evidence="2" key="1">
    <citation type="submission" date="2018-05" db="EMBL/GenBank/DDBJ databases">
        <authorList>
            <person name="Lanie J.A."/>
            <person name="Ng W.-L."/>
            <person name="Kazmierczak K.M."/>
            <person name="Andrzejewski T.M."/>
            <person name="Davidsen T.M."/>
            <person name="Wayne K.J."/>
            <person name="Tettelin H."/>
            <person name="Glass J.I."/>
            <person name="Rusch D."/>
            <person name="Podicherti R."/>
            <person name="Tsui H.-C.T."/>
            <person name="Winkler M.E."/>
        </authorList>
    </citation>
    <scope>NUCLEOTIDE SEQUENCE</scope>
</reference>
<evidence type="ECO:0000313" key="2">
    <source>
        <dbReference type="EMBL" id="SVB38336.1"/>
    </source>
</evidence>
<dbReference type="AlphaFoldDB" id="A0A382DIN4"/>
<sequence length="38" mass="4527">MTDDYGGNRHPPRAVRHISYPVDTDRPHFQRTDKFNTK</sequence>
<name>A0A382DIN4_9ZZZZ</name>
<proteinExistence type="predicted"/>